<protein>
    <submittedName>
        <fullName evidence="1">Uncharacterized protein</fullName>
    </submittedName>
</protein>
<proteinExistence type="predicted"/>
<reference evidence="2" key="1">
    <citation type="journal article" date="2019" name="Int. J. Syst. Evol. Microbiol.">
        <title>The Global Catalogue of Microorganisms (GCM) 10K type strain sequencing project: providing services to taxonomists for standard genome sequencing and annotation.</title>
        <authorList>
            <consortium name="The Broad Institute Genomics Platform"/>
            <consortium name="The Broad Institute Genome Sequencing Center for Infectious Disease"/>
            <person name="Wu L."/>
            <person name="Ma J."/>
        </authorList>
    </citation>
    <scope>NUCLEOTIDE SEQUENCE [LARGE SCALE GENOMIC DNA]</scope>
    <source>
        <strain evidence="2">KLKA75</strain>
    </source>
</reference>
<evidence type="ECO:0000313" key="1">
    <source>
        <dbReference type="EMBL" id="MFC4906949.1"/>
    </source>
</evidence>
<comment type="caution">
    <text evidence="1">The sequence shown here is derived from an EMBL/GenBank/DDBJ whole genome shotgun (WGS) entry which is preliminary data.</text>
</comment>
<organism evidence="1 2">
    <name type="scientific">Actinomadura gamaensis</name>
    <dbReference type="NCBI Taxonomy" id="1763541"/>
    <lineage>
        <taxon>Bacteria</taxon>
        <taxon>Bacillati</taxon>
        <taxon>Actinomycetota</taxon>
        <taxon>Actinomycetes</taxon>
        <taxon>Streptosporangiales</taxon>
        <taxon>Thermomonosporaceae</taxon>
        <taxon>Actinomadura</taxon>
    </lineage>
</organism>
<evidence type="ECO:0000313" key="2">
    <source>
        <dbReference type="Proteomes" id="UP001595872"/>
    </source>
</evidence>
<sequence length="171" mass="17793">MQLGRLELNLTATHPPAPHALSPGNLRLIGAHGGAGTSTLAVLLGGADDLGTTDHAPDSAQAPMVLVTRNTVGGSRRAVSAQYFLDRIGQPVRVLAIVADGFGEPRDATARFRLLAARVAGVVRVPFMPTLRLTTDPALVPVPAKVRRALDQIRLLAGAPVGATLPTARRP</sequence>
<dbReference type="RefSeq" id="WP_378252690.1">
    <property type="nucleotide sequence ID" value="NZ_JBHSIT010000002.1"/>
</dbReference>
<name>A0ABV9TTP0_9ACTN</name>
<keyword evidence="2" id="KW-1185">Reference proteome</keyword>
<dbReference type="Proteomes" id="UP001595872">
    <property type="component" value="Unassembled WGS sequence"/>
</dbReference>
<dbReference type="EMBL" id="JBHSIT010000002">
    <property type="protein sequence ID" value="MFC4906949.1"/>
    <property type="molecule type" value="Genomic_DNA"/>
</dbReference>
<accession>A0ABV9TTP0</accession>
<gene>
    <name evidence="1" type="ORF">ACFPCY_06445</name>
</gene>